<dbReference type="InterPro" id="IPR035985">
    <property type="entry name" value="Ubiquitin-activating_enz"/>
</dbReference>
<accession>A0A1X0QEY3</accession>
<sequence>MKTHPVIDEKYDRQVRLFGEETQNKLKKMKIAIKGSRNLISAEILKNIVLLGVNTIIVSNSIVEETKRLVFDNLCEINEDLNIIESSDEKIDYTFVIEDQLINIPEIDNTCFICSRCISFYFKKVDHGMCCKVNVKEEHKFVYECMLGGMVVQEFVKRVQGLTNSIDSFNLENLLIN</sequence>
<dbReference type="SUPFAM" id="SSF69572">
    <property type="entry name" value="Activating enzymes of the ubiquitin-like proteins"/>
    <property type="match status" value="2"/>
</dbReference>
<dbReference type="VEuPathDB" id="MicrosporidiaDB:A0H76_2740"/>
<comment type="caution">
    <text evidence="1">The sequence shown here is derived from an EMBL/GenBank/DDBJ whole genome shotgun (WGS) entry which is preliminary data.</text>
</comment>
<proteinExistence type="predicted"/>
<evidence type="ECO:0000313" key="2">
    <source>
        <dbReference type="Proteomes" id="UP000192501"/>
    </source>
</evidence>
<name>A0A1X0QEY3_9MICR</name>
<evidence type="ECO:0000313" key="1">
    <source>
        <dbReference type="EMBL" id="ORD98316.1"/>
    </source>
</evidence>
<dbReference type="GO" id="GO:0008641">
    <property type="term" value="F:ubiquitin-like modifier activating enzyme activity"/>
    <property type="evidence" value="ECO:0007669"/>
    <property type="project" value="InterPro"/>
</dbReference>
<reference evidence="1 2" key="1">
    <citation type="journal article" date="2017" name="Environ. Microbiol.">
        <title>Decay of the glycolytic pathway and adaptation to intranuclear parasitism within Enterocytozoonidae microsporidia.</title>
        <authorList>
            <person name="Wiredu Boakye D."/>
            <person name="Jaroenlak P."/>
            <person name="Prachumwat A."/>
            <person name="Williams T.A."/>
            <person name="Bateman K.S."/>
            <person name="Itsathitphaisarn O."/>
            <person name="Sritunyalucksana K."/>
            <person name="Paszkiewicz K.H."/>
            <person name="Moore K.A."/>
            <person name="Stentiford G.D."/>
            <person name="Williams B.A."/>
        </authorList>
    </citation>
    <scope>NUCLEOTIDE SEQUENCE [LARGE SCALE GENOMIC DNA]</scope>
    <source>
        <strain evidence="2">canceri</strain>
    </source>
</reference>
<organism evidence="1 2">
    <name type="scientific">Hepatospora eriocheir</name>
    <dbReference type="NCBI Taxonomy" id="1081669"/>
    <lineage>
        <taxon>Eukaryota</taxon>
        <taxon>Fungi</taxon>
        <taxon>Fungi incertae sedis</taxon>
        <taxon>Microsporidia</taxon>
        <taxon>Hepatosporidae</taxon>
        <taxon>Hepatospora</taxon>
    </lineage>
</organism>
<dbReference type="Gene3D" id="3.40.50.720">
    <property type="entry name" value="NAD(P)-binding Rossmann-like Domain"/>
    <property type="match status" value="1"/>
</dbReference>
<gene>
    <name evidence="1" type="ORF">A0H76_2740</name>
</gene>
<dbReference type="EMBL" id="LTAI01000805">
    <property type="protein sequence ID" value="ORD98316.1"/>
    <property type="molecule type" value="Genomic_DNA"/>
</dbReference>
<protein>
    <submittedName>
        <fullName evidence="1">Uncharacterized protein</fullName>
    </submittedName>
</protein>
<dbReference type="Proteomes" id="UP000192501">
    <property type="component" value="Unassembled WGS sequence"/>
</dbReference>
<dbReference type="AlphaFoldDB" id="A0A1X0QEY3"/>
<dbReference type="VEuPathDB" id="MicrosporidiaDB:HERIO_2428"/>